<feature type="region of interest" description="Disordered" evidence="1">
    <location>
        <begin position="1"/>
        <end position="25"/>
    </location>
</feature>
<gene>
    <name evidence="2" type="ORF">Naga_100004g23</name>
</gene>
<reference evidence="2 3" key="1">
    <citation type="journal article" date="2014" name="Mol. Plant">
        <title>Chromosome Scale Genome Assembly and Transcriptome Profiling of Nannochloropsis gaditana in Nitrogen Depletion.</title>
        <authorList>
            <person name="Corteggiani Carpinelli E."/>
            <person name="Telatin A."/>
            <person name="Vitulo N."/>
            <person name="Forcato C."/>
            <person name="D'Angelo M."/>
            <person name="Schiavon R."/>
            <person name="Vezzi A."/>
            <person name="Giacometti G.M."/>
            <person name="Morosinotto T."/>
            <person name="Valle G."/>
        </authorList>
    </citation>
    <scope>NUCLEOTIDE SEQUENCE [LARGE SCALE GENOMIC DNA]</scope>
    <source>
        <strain evidence="2 3">B-31</strain>
    </source>
</reference>
<proteinExistence type="predicted"/>
<comment type="caution">
    <text evidence="2">The sequence shown here is derived from an EMBL/GenBank/DDBJ whole genome shotgun (WGS) entry which is preliminary data.</text>
</comment>
<dbReference type="AlphaFoldDB" id="W7U5S4"/>
<dbReference type="Proteomes" id="UP000019335">
    <property type="component" value="Chromosome 5"/>
</dbReference>
<accession>W7U5S4</accession>
<sequence>MLGLHSISKRVSKSVTKNSKDGSRGAGPVLSSAALAALIALNEARRALTRNAKSLKVSGLQRIFKRESSPIGRMKVSTTTAGDAPTTAAADVCTCDTWCLAGSTKLTVDRAAVAIASRNRTDRMISIRLKKGCETRIRRGKKKCQGILVHIEW</sequence>
<evidence type="ECO:0000313" key="3">
    <source>
        <dbReference type="Proteomes" id="UP000019335"/>
    </source>
</evidence>
<organism evidence="2 3">
    <name type="scientific">Nannochloropsis gaditana</name>
    <dbReference type="NCBI Taxonomy" id="72520"/>
    <lineage>
        <taxon>Eukaryota</taxon>
        <taxon>Sar</taxon>
        <taxon>Stramenopiles</taxon>
        <taxon>Ochrophyta</taxon>
        <taxon>Eustigmatophyceae</taxon>
        <taxon>Eustigmatales</taxon>
        <taxon>Monodopsidaceae</taxon>
        <taxon>Nannochloropsis</taxon>
    </lineage>
</organism>
<evidence type="ECO:0000313" key="2">
    <source>
        <dbReference type="EMBL" id="EWM28176.1"/>
    </source>
</evidence>
<evidence type="ECO:0000256" key="1">
    <source>
        <dbReference type="SAM" id="MobiDB-lite"/>
    </source>
</evidence>
<name>W7U5S4_9STRA</name>
<dbReference type="EMBL" id="AZIL01000352">
    <property type="protein sequence ID" value="EWM28176.1"/>
    <property type="molecule type" value="Genomic_DNA"/>
</dbReference>
<protein>
    <submittedName>
        <fullName evidence="2">Uncharacterized protein</fullName>
    </submittedName>
</protein>
<keyword evidence="3" id="KW-1185">Reference proteome</keyword>